<dbReference type="Proteomes" id="UP000198284">
    <property type="component" value="Unassembled WGS sequence"/>
</dbReference>
<evidence type="ECO:0000313" key="2">
    <source>
        <dbReference type="Proteomes" id="UP000198284"/>
    </source>
</evidence>
<protein>
    <submittedName>
        <fullName evidence="1">Uncharacterized protein</fullName>
    </submittedName>
</protein>
<sequence>MSIRLSAWLALRCREPQFRRWLRVPDEATAVTAVRAICEVKSRSEIDRDPAAQRRFHEYIRRPYSQYCQQHPLN</sequence>
<dbReference type="OrthoDB" id="8759522at2"/>
<dbReference type="EMBL" id="FZOT01000026">
    <property type="protein sequence ID" value="SNT33428.1"/>
    <property type="molecule type" value="Genomic_DNA"/>
</dbReference>
<proteinExistence type="predicted"/>
<evidence type="ECO:0000313" key="1">
    <source>
        <dbReference type="EMBL" id="SNT33428.1"/>
    </source>
</evidence>
<dbReference type="AlphaFoldDB" id="A0A239LU73"/>
<keyword evidence="2" id="KW-1185">Reference proteome</keyword>
<dbReference type="RefSeq" id="WP_089401612.1">
    <property type="nucleotide sequence ID" value="NZ_FZOT01000026.1"/>
</dbReference>
<gene>
    <name evidence="1" type="ORF">SAMN06265795_12622</name>
</gene>
<reference evidence="1 2" key="1">
    <citation type="submission" date="2017-06" db="EMBL/GenBank/DDBJ databases">
        <authorList>
            <person name="Kim H.J."/>
            <person name="Triplett B.A."/>
        </authorList>
    </citation>
    <scope>NUCLEOTIDE SEQUENCE [LARGE SCALE GENOMIC DNA]</scope>
    <source>
        <strain evidence="1 2">U15</strain>
    </source>
</reference>
<organism evidence="1 2">
    <name type="scientific">Noviherbaspirillum humi</name>
    <dbReference type="NCBI Taxonomy" id="1688639"/>
    <lineage>
        <taxon>Bacteria</taxon>
        <taxon>Pseudomonadati</taxon>
        <taxon>Pseudomonadota</taxon>
        <taxon>Betaproteobacteria</taxon>
        <taxon>Burkholderiales</taxon>
        <taxon>Oxalobacteraceae</taxon>
        <taxon>Noviherbaspirillum</taxon>
    </lineage>
</organism>
<accession>A0A239LU73</accession>
<name>A0A239LU73_9BURK</name>